<dbReference type="RefSeq" id="XP_035339971.1">
    <property type="nucleotide sequence ID" value="XM_035484078.1"/>
</dbReference>
<dbReference type="InterPro" id="IPR033338">
    <property type="entry name" value="Spc105/Spc7"/>
</dbReference>
<evidence type="ECO:0000256" key="4">
    <source>
        <dbReference type="SAM" id="Phobius"/>
    </source>
</evidence>
<feature type="compositionally biased region" description="Polar residues" evidence="3">
    <location>
        <begin position="141"/>
        <end position="153"/>
    </location>
</feature>
<feature type="compositionally biased region" description="Low complexity" evidence="3">
    <location>
        <begin position="638"/>
        <end position="648"/>
    </location>
</feature>
<evidence type="ECO:0000259" key="6">
    <source>
        <dbReference type="SMART" id="SM00906"/>
    </source>
</evidence>
<evidence type="ECO:0000259" key="5">
    <source>
        <dbReference type="SMART" id="SM00787"/>
    </source>
</evidence>
<dbReference type="GO" id="GO:1990758">
    <property type="term" value="P:mitotic sister chromatid biorientation"/>
    <property type="evidence" value="ECO:0007669"/>
    <property type="project" value="TreeGrafter"/>
</dbReference>
<keyword evidence="2" id="KW-0175">Coiled coil</keyword>
<dbReference type="InterPro" id="IPR013253">
    <property type="entry name" value="Spc7_domain"/>
</dbReference>
<feature type="domain" description="Xylanolytic transcriptional activator regulatory" evidence="6">
    <location>
        <begin position="1813"/>
        <end position="1886"/>
    </location>
</feature>
<feature type="compositionally biased region" description="Acidic residues" evidence="3">
    <location>
        <begin position="539"/>
        <end position="549"/>
    </location>
</feature>
<dbReference type="GO" id="GO:0034501">
    <property type="term" value="P:protein localization to kinetochore"/>
    <property type="evidence" value="ECO:0007669"/>
    <property type="project" value="TreeGrafter"/>
</dbReference>
<dbReference type="InterPro" id="IPR007219">
    <property type="entry name" value="XnlR_reg_dom"/>
</dbReference>
<keyword evidence="8" id="KW-1185">Reference proteome</keyword>
<feature type="transmembrane region" description="Helical" evidence="4">
    <location>
        <begin position="2041"/>
        <end position="2062"/>
    </location>
</feature>
<feature type="compositionally biased region" description="Polar residues" evidence="3">
    <location>
        <begin position="1592"/>
        <end position="1613"/>
    </location>
</feature>
<feature type="region of interest" description="Disordered" evidence="3">
    <location>
        <begin position="1555"/>
        <end position="1628"/>
    </location>
</feature>
<feature type="region of interest" description="Disordered" evidence="3">
    <location>
        <begin position="396"/>
        <end position="421"/>
    </location>
</feature>
<dbReference type="EMBL" id="CP055898">
    <property type="protein sequence ID" value="QKX53792.1"/>
    <property type="molecule type" value="Genomic_DNA"/>
</dbReference>
<feature type="region of interest" description="Disordered" evidence="3">
    <location>
        <begin position="807"/>
        <end position="827"/>
    </location>
</feature>
<dbReference type="GO" id="GO:0008270">
    <property type="term" value="F:zinc ion binding"/>
    <property type="evidence" value="ECO:0007669"/>
    <property type="project" value="InterPro"/>
</dbReference>
<feature type="compositionally biased region" description="Basic and acidic residues" evidence="3">
    <location>
        <begin position="28"/>
        <end position="41"/>
    </location>
</feature>
<dbReference type="SMART" id="SM01315">
    <property type="entry name" value="Spc7_N"/>
    <property type="match status" value="1"/>
</dbReference>
<evidence type="ECO:0000313" key="8">
    <source>
        <dbReference type="Proteomes" id="UP000509510"/>
    </source>
</evidence>
<dbReference type="InterPro" id="IPR040850">
    <property type="entry name" value="Knl1_RWD_C"/>
</dbReference>
<feature type="compositionally biased region" description="Basic and acidic residues" evidence="3">
    <location>
        <begin position="243"/>
        <end position="254"/>
    </location>
</feature>
<dbReference type="GO" id="GO:0003677">
    <property type="term" value="F:DNA binding"/>
    <property type="evidence" value="ECO:0007669"/>
    <property type="project" value="InterPro"/>
</dbReference>
<feature type="compositionally biased region" description="Basic and acidic residues" evidence="3">
    <location>
        <begin position="527"/>
        <end position="538"/>
    </location>
</feature>
<reference evidence="8" key="1">
    <citation type="submission" date="2020-06" db="EMBL/GenBank/DDBJ databases">
        <title>A chromosome-scale genome assembly of Talaromyces rugulosus W13939.</title>
        <authorList>
            <person name="Wang B."/>
            <person name="Guo L."/>
            <person name="Ye K."/>
            <person name="Wang L."/>
        </authorList>
    </citation>
    <scope>NUCLEOTIDE SEQUENCE [LARGE SCALE GENOMIC DNA]</scope>
    <source>
        <strain evidence="8">W13939</strain>
    </source>
</reference>
<feature type="coiled-coil region" evidence="2">
    <location>
        <begin position="1181"/>
        <end position="1219"/>
    </location>
</feature>
<name>A0A7H8QJF6_TALRU</name>
<feature type="compositionally biased region" description="Polar residues" evidence="3">
    <location>
        <begin position="692"/>
        <end position="705"/>
    </location>
</feature>
<feature type="compositionally biased region" description="Acidic residues" evidence="3">
    <location>
        <begin position="1578"/>
        <end position="1591"/>
    </location>
</feature>
<feature type="domain" description="Spc7 kinetochore protein" evidence="5">
    <location>
        <begin position="963"/>
        <end position="1293"/>
    </location>
</feature>
<dbReference type="Pfam" id="PF08317">
    <property type="entry name" value="Spc7"/>
    <property type="match status" value="1"/>
</dbReference>
<feature type="region of interest" description="Disordered" evidence="3">
    <location>
        <begin position="622"/>
        <end position="748"/>
    </location>
</feature>
<feature type="compositionally biased region" description="Basic and acidic residues" evidence="3">
    <location>
        <begin position="167"/>
        <end position="190"/>
    </location>
</feature>
<dbReference type="GO" id="GO:0000776">
    <property type="term" value="C:kinetochore"/>
    <property type="evidence" value="ECO:0007669"/>
    <property type="project" value="TreeGrafter"/>
</dbReference>
<evidence type="ECO:0008006" key="9">
    <source>
        <dbReference type="Google" id="ProtNLM"/>
    </source>
</evidence>
<keyword evidence="4" id="KW-0812">Transmembrane</keyword>
<feature type="compositionally biased region" description="Basic and acidic residues" evidence="3">
    <location>
        <begin position="1565"/>
        <end position="1577"/>
    </location>
</feature>
<dbReference type="Pfam" id="PF04082">
    <property type="entry name" value="Fungal_trans"/>
    <property type="match status" value="1"/>
</dbReference>
<feature type="compositionally biased region" description="Low complexity" evidence="3">
    <location>
        <begin position="221"/>
        <end position="240"/>
    </location>
</feature>
<evidence type="ECO:0000313" key="7">
    <source>
        <dbReference type="EMBL" id="QKX53792.1"/>
    </source>
</evidence>
<feature type="region of interest" description="Disordered" evidence="3">
    <location>
        <begin position="28"/>
        <end position="375"/>
    </location>
</feature>
<keyword evidence="4" id="KW-1133">Transmembrane helix</keyword>
<dbReference type="OrthoDB" id="5592879at2759"/>
<organism evidence="7 8">
    <name type="scientific">Talaromyces rugulosus</name>
    <name type="common">Penicillium rugulosum</name>
    <dbReference type="NCBI Taxonomy" id="121627"/>
    <lineage>
        <taxon>Eukaryota</taxon>
        <taxon>Fungi</taxon>
        <taxon>Dikarya</taxon>
        <taxon>Ascomycota</taxon>
        <taxon>Pezizomycotina</taxon>
        <taxon>Eurotiomycetes</taxon>
        <taxon>Eurotiomycetidae</taxon>
        <taxon>Eurotiales</taxon>
        <taxon>Trichocomaceae</taxon>
        <taxon>Talaromyces</taxon>
        <taxon>Talaromyces sect. Islandici</taxon>
    </lineage>
</organism>
<feature type="coiled-coil region" evidence="2">
    <location>
        <begin position="1114"/>
        <end position="1148"/>
    </location>
</feature>
<feature type="compositionally biased region" description="Basic residues" evidence="3">
    <location>
        <begin position="110"/>
        <end position="124"/>
    </location>
</feature>
<feature type="region of interest" description="Disordered" evidence="3">
    <location>
        <begin position="885"/>
        <end position="970"/>
    </location>
</feature>
<feature type="region of interest" description="Disordered" evidence="3">
    <location>
        <begin position="521"/>
        <end position="549"/>
    </location>
</feature>
<feature type="compositionally biased region" description="Acidic residues" evidence="3">
    <location>
        <begin position="302"/>
        <end position="314"/>
    </location>
</feature>
<accession>A0A7H8QJF6</accession>
<dbReference type="SMART" id="SM00906">
    <property type="entry name" value="Fungal_trans"/>
    <property type="match status" value="1"/>
</dbReference>
<dbReference type="GO" id="GO:0006351">
    <property type="term" value="P:DNA-templated transcription"/>
    <property type="evidence" value="ECO:0007669"/>
    <property type="project" value="InterPro"/>
</dbReference>
<dbReference type="GeneID" id="55988385"/>
<evidence type="ECO:0000256" key="2">
    <source>
        <dbReference type="SAM" id="Coils"/>
    </source>
</evidence>
<feature type="compositionally biased region" description="Polar residues" evidence="3">
    <location>
        <begin position="666"/>
        <end position="684"/>
    </location>
</feature>
<proteinExistence type="predicted"/>
<evidence type="ECO:0000256" key="1">
    <source>
        <dbReference type="ARBA" id="ARBA00023242"/>
    </source>
</evidence>
<dbReference type="GO" id="GO:0007094">
    <property type="term" value="P:mitotic spindle assembly checkpoint signaling"/>
    <property type="evidence" value="ECO:0007669"/>
    <property type="project" value="TreeGrafter"/>
</dbReference>
<sequence>MASRDTAGSVRPRSRRSIAFLPKSSAALDKENATTDIDAIKDASATGRALTRDKKSRSKSLGPGGLDALQVSNGNRRKSSMVIPPLKSILKPTVPVSPPRQIPAFDQARKRNSSRSPSPRKSRNTPRSPQAEEGLLIDFSTPAQAPVTGTEQLDNPFDGFNASSAIRDAKEREEKERRERERKAILEQRDARRKSMANRRVSFAPEATLHTWNVVELGEDSTASSSANSTRRASSLANSTNKAHSDTPEAPAEHDTEEDPDAAFSPIKPTFSEPQREFSSSPFSGSSVGGSDGTQSPIKDVDDVESDSDNDFDGESTAMSLDDVTANTNGTVRTVDSDTSSSARLNEALRQAAQEAGTRNIDFNEKGDTSAGNQEIAGAFKPWIQKGQRISFDMEDMSGLQDQENINPLRNDNAQSRDDEDYQYSDIENEDLSMEITGAVGKILGRVPNSQNLNRRKSIAEQTNYDEQTMELTNVVGGIEATPSPAKSDAESNINDDEEMTMEFTSVVGGVLNKNTQQSRDFFSETPQRDDQTGRDFSEWGDGDEDDDAAMEFTGAVGRILSPIEERTESHDGNTAGMDITTAMGRILPPGLDTNSKEQAKQLMELESDAGQLVSSPFQHQVQSPPISLIPPHITVASETGSPSFSSTRSRRTRRESTSSVTRLSPSKQTTPNKPRTPSKQLTPQPDRPTTPGKTPPSSNITFRSASPKKLFREEIRASAIKHRSPGRSSLFENSAGGESTPAFILRPHPRYSSGLGVDREGLGSPKVAEILDRRRSIGEDAEEFVPQEQSPRRLRFEDPVRIHEEVDREREEEEHREEAHVQPLQASELDTTSSLRDLISSLTPKKRKVGVRKSLHVGAAKGILGKRPAELDDDEEDTPKRIRAAAASPVKPVKLPAPPSKDETVGRSSRISTGRLFDLSPERHGSFTPRGKPPVMSKSPTKLKSPSKSVQFMHESPVGEQTNDEDATEDDLDWDPIQLQDFLNLTNIHFMELTTTKRRHTTVPGNDSTLSRVGSPHLGKADISLEDCVAAGFCTVPMLELYQHSCRELKSYISEGRQIIRSIETETFADNPPLFREYVTAPPDIRVVMDNQFRNVKTHARLLSKAMWYEWRMKLLEGLKEGLDRHAEEMKEDNASLSKQEAILESSVPGLVNKRASLDSEATKLRDMVDEMENCDPDELRMARERLAKVDAEIAAKKQQLETMQEDLQDKLDTIEAGTELKSEYLEQIYDAERVREECRGWSVKEVNTLKDSVDLLETQTGWSVILAANGPDPAGPALTLSYKDELKVKLLPKLFTSSESAMEVDGLKPVELSYMSGKAGTPNHTITPAKSLILSSLQTNIASITPSRNSLKHLFTFISDAWNLAYQLEEEIRVLNFQGVTKAVLLEKADVGPALRARCILVGTTGVEEVQQQSRMDVDFHITSRPSQYKDDAGKEVEKLALDTDVTLTKVYGFTKSKKTLSDGQMRDAILHHLGIASKGKKESKSQPAKLGQGLWGKSVGALVSKAYVMHVAKEEANVLLNYLPRYVANHSRSQHVRSLQARLKQMEDLLRSAGIDPGDDGLDARPGDDSQDHSSDDEDNFTGFDDNDAGSSRTEITPFSITSPQSSVSDTIKPPRPPAFIESDTGEPIYYGSSSSYYILSGDGIQFIRDKAGEADWPRALLSQPCWNTPPNYWRADIFADLFACQVYRALPPRSEVFSLLETYFKTLNRTFPIFHQDTFMRMVEWQYTQQDCTDVGRWASINALLALSYRYRYNHDKRLDKDTDKAWIYWKNAAAVTTELFLRRNDLLGVQTLLAMAIFARITGGTREALPLVTAAIQSAEALGLHKRNSRPDLSPIEQETRRRVWWCAFFIDQNISIRTGYSCMQSADEFDIDLPSEDPLPGPHSTLNWSTKWFRTTCAHSIVRRRIYEELYTAKAFYKSYEEVCKTVDSLNAELDEWKNQNPYLGYEPPKSVDLDRDQEIEVLAKCGQLLAYRHSLVLVNRMPILHEVVIWQRLKPNMDPIKLLSTRSKVFSNTTINAARDSLKLLHGLPWRDVSYTWCLVDYLFVATLFVFGYILRQPFDSEHGSIEENLGLLNSAATYFKTIEPQAGASRTAKFMCSMSDIMERTAKKVVERARRQAEMDAGKQNAALSVKTEKASDMELTNIAGIPPAQSSGYFVPGELQNKASSAELLPETADLNKMIPQPDDQLEAPYSWMLPDMFVAPPIANPTLGGQPAAMPYMDIPFMGEYPGQMNMDITPPGEAHHQGGNNPAMNGEFFYGNIWNNMG</sequence>
<feature type="compositionally biased region" description="Polar residues" evidence="3">
    <location>
        <begin position="400"/>
        <end position="414"/>
    </location>
</feature>
<dbReference type="Proteomes" id="UP000509510">
    <property type="component" value="Chromosome I"/>
</dbReference>
<dbReference type="SMART" id="SM00787">
    <property type="entry name" value="Spc7"/>
    <property type="match status" value="1"/>
</dbReference>
<feature type="compositionally biased region" description="Low complexity" evidence="3">
    <location>
        <begin position="938"/>
        <end position="950"/>
    </location>
</feature>
<gene>
    <name evidence="7" type="ORF">TRUGW13939_00872</name>
</gene>
<protein>
    <recommendedName>
        <fullName evidence="9">Transcription factor domain-containing protein</fullName>
    </recommendedName>
</protein>
<keyword evidence="1" id="KW-0539">Nucleus</keyword>
<dbReference type="Pfam" id="PF15402">
    <property type="entry name" value="MELT_2"/>
    <property type="match status" value="5"/>
</dbReference>
<feature type="compositionally biased region" description="Low complexity" evidence="3">
    <location>
        <begin position="331"/>
        <end position="342"/>
    </location>
</feature>
<dbReference type="PANTHER" id="PTHR28260">
    <property type="entry name" value="SPINDLE POLE BODY COMPONENT SPC105"/>
    <property type="match status" value="1"/>
</dbReference>
<keyword evidence="4" id="KW-0472">Membrane</keyword>
<dbReference type="CDD" id="cd12148">
    <property type="entry name" value="fungal_TF_MHR"/>
    <property type="match status" value="1"/>
</dbReference>
<dbReference type="KEGG" id="trg:TRUGW13939_00872"/>
<dbReference type="Pfam" id="PF18210">
    <property type="entry name" value="Knl1_RWD_C"/>
    <property type="match status" value="1"/>
</dbReference>
<dbReference type="PANTHER" id="PTHR28260:SF1">
    <property type="entry name" value="SPINDLE POLE BODY COMPONENT SPC105"/>
    <property type="match status" value="1"/>
</dbReference>
<evidence type="ECO:0000256" key="3">
    <source>
        <dbReference type="SAM" id="MobiDB-lite"/>
    </source>
</evidence>